<sequence length="321" mass="36449">MKIMILGLGVIGVTYGYAFQKAGHQVEHFIRENKRNSVPKILDIKILDGRYNNKGEDKKDTYKVTLAPPNNNYEFILISVSVGKLSNAIKTLNENNITGTIILFNGIWDKKDIIDKIMGNYKYILGYPVAGGRIKDTLLDCVLFDHIMLESEYKAGIDNYLSLSHLFDSIDIKAEVPFDMIEWIWIHMAINASVITTALKYGNVLDTAQSARNIMNNASALSEVVLTIRESVKVVEARGVILNNYNNELAAYKIPSKLAGMIMKRMFKTNKLTRRIMELHSNMEDLIYVCKSIYNTGKKLGVKTPLLSEKYEKYITNLYIK</sequence>
<name>A0ABW8SQB4_9CLOT</name>
<dbReference type="EMBL" id="JBJHZX010000043">
    <property type="protein sequence ID" value="MFL0197981.1"/>
    <property type="molecule type" value="Genomic_DNA"/>
</dbReference>
<feature type="domain" description="Ketopantoate reductase N-terminal" evidence="1">
    <location>
        <begin position="3"/>
        <end position="126"/>
    </location>
</feature>
<accession>A0ABW8SQB4</accession>
<proteinExistence type="predicted"/>
<evidence type="ECO:0000313" key="2">
    <source>
        <dbReference type="EMBL" id="MFL0197981.1"/>
    </source>
</evidence>
<dbReference type="SUPFAM" id="SSF51735">
    <property type="entry name" value="NAD(P)-binding Rossmann-fold domains"/>
    <property type="match status" value="1"/>
</dbReference>
<dbReference type="InterPro" id="IPR036291">
    <property type="entry name" value="NAD(P)-bd_dom_sf"/>
</dbReference>
<dbReference type="Pfam" id="PF02558">
    <property type="entry name" value="ApbA"/>
    <property type="match status" value="1"/>
</dbReference>
<protein>
    <submittedName>
        <fullName evidence="2">Ketopantoate reductase family protein</fullName>
    </submittedName>
</protein>
<keyword evidence="3" id="KW-1185">Reference proteome</keyword>
<evidence type="ECO:0000259" key="1">
    <source>
        <dbReference type="Pfam" id="PF02558"/>
    </source>
</evidence>
<dbReference type="RefSeq" id="WP_406794087.1">
    <property type="nucleotide sequence ID" value="NZ_JBJHZX010000043.1"/>
</dbReference>
<evidence type="ECO:0000313" key="3">
    <source>
        <dbReference type="Proteomes" id="UP001623660"/>
    </source>
</evidence>
<organism evidence="2 3">
    <name type="scientific">Candidatus Clostridium eludens</name>
    <dbReference type="NCBI Taxonomy" id="3381663"/>
    <lineage>
        <taxon>Bacteria</taxon>
        <taxon>Bacillati</taxon>
        <taxon>Bacillota</taxon>
        <taxon>Clostridia</taxon>
        <taxon>Eubacteriales</taxon>
        <taxon>Clostridiaceae</taxon>
        <taxon>Clostridium</taxon>
    </lineage>
</organism>
<dbReference type="Proteomes" id="UP001623660">
    <property type="component" value="Unassembled WGS sequence"/>
</dbReference>
<dbReference type="InterPro" id="IPR013332">
    <property type="entry name" value="KPR_N"/>
</dbReference>
<comment type="caution">
    <text evidence="2">The sequence shown here is derived from an EMBL/GenBank/DDBJ whole genome shotgun (WGS) entry which is preliminary data.</text>
</comment>
<reference evidence="2 3" key="1">
    <citation type="submission" date="2024-11" db="EMBL/GenBank/DDBJ databases">
        <authorList>
            <person name="Heng Y.C."/>
            <person name="Lim A.C.H."/>
            <person name="Lee J.K.Y."/>
            <person name="Kittelmann S."/>
        </authorList>
    </citation>
    <scope>NUCLEOTIDE SEQUENCE [LARGE SCALE GENOMIC DNA]</scope>
    <source>
        <strain evidence="2 3">WILCCON 0269</strain>
    </source>
</reference>
<gene>
    <name evidence="2" type="ORF">ACJDU8_20800</name>
</gene>
<dbReference type="Gene3D" id="3.40.50.720">
    <property type="entry name" value="NAD(P)-binding Rossmann-like Domain"/>
    <property type="match status" value="1"/>
</dbReference>